<dbReference type="AlphaFoldDB" id="A0A6G7Y7R6"/>
<dbReference type="GO" id="GO:0002161">
    <property type="term" value="F:aminoacyl-tRNA deacylase activity"/>
    <property type="evidence" value="ECO:0007669"/>
    <property type="project" value="InterPro"/>
</dbReference>
<evidence type="ECO:0000259" key="1">
    <source>
        <dbReference type="Pfam" id="PF04073"/>
    </source>
</evidence>
<dbReference type="PANTHER" id="PTHR30411:SF1">
    <property type="entry name" value="CYTOPLASMIC PROTEIN"/>
    <property type="match status" value="1"/>
</dbReference>
<accession>A0A6G7Y7R6</accession>
<dbReference type="Proteomes" id="UP000501058">
    <property type="component" value="Chromosome"/>
</dbReference>
<reference evidence="2 3" key="1">
    <citation type="submission" date="2020-03" db="EMBL/GenBank/DDBJ databases">
        <title>Propioniciclava sp. nov., isolated from Hydrophilus acuminatus.</title>
        <authorList>
            <person name="Hyun D.-W."/>
            <person name="Bae J.-W."/>
        </authorList>
    </citation>
    <scope>NUCLEOTIDE SEQUENCE [LARGE SCALE GENOMIC DNA]</scope>
    <source>
        <strain evidence="2 3">HDW11</strain>
    </source>
</reference>
<dbReference type="Pfam" id="PF04073">
    <property type="entry name" value="tRNA_edit"/>
    <property type="match status" value="1"/>
</dbReference>
<sequence length="188" mass="19606">MSLPPADVLGSLEAAPALDRPDLLAEPVRAALAATGLDAYVTPIDPHLADTENFCARYGVPLEASANAVVVRGVRGEVERFAVCMTLATHRVDVNTVVRKRLDARKASFAPREQAVALSGMEFGGITPVGAPADWPIWVDGAVADQDWLCVGSGIRGSKLFVPAATLLGLPGAERVDGLARALPSTAL</sequence>
<organism evidence="2 3">
    <name type="scientific">Propioniciclava coleopterorum</name>
    <dbReference type="NCBI Taxonomy" id="2714937"/>
    <lineage>
        <taxon>Bacteria</taxon>
        <taxon>Bacillati</taxon>
        <taxon>Actinomycetota</taxon>
        <taxon>Actinomycetes</taxon>
        <taxon>Propionibacteriales</taxon>
        <taxon>Propionibacteriaceae</taxon>
        <taxon>Propioniciclava</taxon>
    </lineage>
</organism>
<dbReference type="PANTHER" id="PTHR30411">
    <property type="entry name" value="CYTOPLASMIC PROTEIN"/>
    <property type="match status" value="1"/>
</dbReference>
<protein>
    <recommendedName>
        <fullName evidence="1">YbaK/aminoacyl-tRNA synthetase-associated domain-containing protein</fullName>
    </recommendedName>
</protein>
<dbReference type="RefSeq" id="WP_166233745.1">
    <property type="nucleotide sequence ID" value="NZ_CP049865.1"/>
</dbReference>
<feature type="domain" description="YbaK/aminoacyl-tRNA synthetase-associated" evidence="1">
    <location>
        <begin position="46"/>
        <end position="167"/>
    </location>
</feature>
<keyword evidence="3" id="KW-1185">Reference proteome</keyword>
<dbReference type="EMBL" id="CP049865">
    <property type="protein sequence ID" value="QIK72671.1"/>
    <property type="molecule type" value="Genomic_DNA"/>
</dbReference>
<dbReference type="KEGG" id="prv:G7070_10825"/>
<evidence type="ECO:0000313" key="3">
    <source>
        <dbReference type="Proteomes" id="UP000501058"/>
    </source>
</evidence>
<proteinExistence type="predicted"/>
<name>A0A6G7Y7R6_9ACTN</name>
<evidence type="ECO:0000313" key="2">
    <source>
        <dbReference type="EMBL" id="QIK72671.1"/>
    </source>
</evidence>
<gene>
    <name evidence="2" type="ORF">G7070_10825</name>
</gene>
<dbReference type="InterPro" id="IPR036754">
    <property type="entry name" value="YbaK/aa-tRNA-synt-asso_dom_sf"/>
</dbReference>
<dbReference type="SUPFAM" id="SSF55826">
    <property type="entry name" value="YbaK/ProRS associated domain"/>
    <property type="match status" value="1"/>
</dbReference>
<dbReference type="InterPro" id="IPR007214">
    <property type="entry name" value="YbaK/aa-tRNA-synth-assoc-dom"/>
</dbReference>
<dbReference type="Gene3D" id="3.90.960.10">
    <property type="entry name" value="YbaK/aminoacyl-tRNA synthetase-associated domain"/>
    <property type="match status" value="1"/>
</dbReference>